<comment type="caution">
    <text evidence="1">The sequence shown here is derived from an EMBL/GenBank/DDBJ whole genome shotgun (WGS) entry which is preliminary data.</text>
</comment>
<dbReference type="RefSeq" id="WP_068737569.1">
    <property type="nucleotide sequence ID" value="NZ_LVYV01000054.1"/>
</dbReference>
<organism evidence="1 2">
    <name type="scientific">Tardiphaga robiniae</name>
    <dbReference type="NCBI Taxonomy" id="943830"/>
    <lineage>
        <taxon>Bacteria</taxon>
        <taxon>Pseudomonadati</taxon>
        <taxon>Pseudomonadota</taxon>
        <taxon>Alphaproteobacteria</taxon>
        <taxon>Hyphomicrobiales</taxon>
        <taxon>Nitrobacteraceae</taxon>
        <taxon>Tardiphaga</taxon>
    </lineage>
</organism>
<dbReference type="STRING" id="943830.A4A58_16280"/>
<proteinExistence type="predicted"/>
<sequence length="350" mass="38744">MAGPTNTSDEATWTRWRSVADLYHAYFTGLILTTVTRRGTADAAEFMFRIFRRQQQERFLPGLAKLGLSGLPPAVAAAQYHYLSNWIGGVSVEYMYESDRKAWIRYPSPRWIWRGTAICGVPGEVSRAMLRGWHANNGVSLGNPRMGFVCTKQSVDGQDGLEGYYCEYDHDLDIDQRLVFARHLEAPLFDPAKAPALPVDSWPKARLEKAYRNYAMEYVRTATPVAVQLFGPVDAGYLLHLTGKLIGMQYFDEIAANFGLQRGDAKAFAEFLGVLFAAQDDIVEISKSEGQFEIRQQSWKLMDGVADNNAACAKALQGLVEGLAAGCGRNIPIAMTPARGGALPFIWSIG</sequence>
<protein>
    <submittedName>
        <fullName evidence="1">Uncharacterized protein</fullName>
    </submittedName>
</protein>
<evidence type="ECO:0000313" key="1">
    <source>
        <dbReference type="EMBL" id="KZD20808.1"/>
    </source>
</evidence>
<dbReference type="Proteomes" id="UP000076574">
    <property type="component" value="Unassembled WGS sequence"/>
</dbReference>
<dbReference type="EMBL" id="LVYV01000054">
    <property type="protein sequence ID" value="KZD20808.1"/>
    <property type="molecule type" value="Genomic_DNA"/>
</dbReference>
<dbReference type="AlphaFoldDB" id="A0A163XEG1"/>
<keyword evidence="2" id="KW-1185">Reference proteome</keyword>
<gene>
    <name evidence="1" type="ORF">A4A58_16280</name>
</gene>
<name>A0A163XEG1_9BRAD</name>
<dbReference type="OrthoDB" id="7251025at2"/>
<accession>A0A163XEG1</accession>
<reference evidence="1 2" key="1">
    <citation type="submission" date="2016-03" db="EMBL/GenBank/DDBJ databases">
        <title>Microsymbionts genomes from the relict species Vavilovia formosa (Stev.) Fed.</title>
        <authorList>
            <person name="Kopat V."/>
            <person name="Chirak E."/>
            <person name="Kimeklis A."/>
            <person name="Andronov E."/>
        </authorList>
    </citation>
    <scope>NUCLEOTIDE SEQUENCE [LARGE SCALE GENOMIC DNA]</scope>
    <source>
        <strain evidence="1 2">Vaf07</strain>
    </source>
</reference>
<evidence type="ECO:0000313" key="2">
    <source>
        <dbReference type="Proteomes" id="UP000076574"/>
    </source>
</evidence>